<dbReference type="GO" id="GO:0046872">
    <property type="term" value="F:metal ion binding"/>
    <property type="evidence" value="ECO:0007669"/>
    <property type="project" value="UniProtKB-KW"/>
</dbReference>
<evidence type="ECO:0000256" key="3">
    <source>
        <dbReference type="ARBA" id="ARBA00023002"/>
    </source>
</evidence>
<gene>
    <name evidence="4" type="ORF">SORBI_3006G221850</name>
</gene>
<dbReference type="InParanoid" id="A0A1Z5RFT8"/>
<dbReference type="EMBL" id="CM000765">
    <property type="protein sequence ID" value="OQU82371.1"/>
    <property type="molecule type" value="Genomic_DNA"/>
</dbReference>
<reference evidence="4 5" key="1">
    <citation type="journal article" date="2009" name="Nature">
        <title>The Sorghum bicolor genome and the diversification of grasses.</title>
        <authorList>
            <person name="Paterson A.H."/>
            <person name="Bowers J.E."/>
            <person name="Bruggmann R."/>
            <person name="Dubchak I."/>
            <person name="Grimwood J."/>
            <person name="Gundlach H."/>
            <person name="Haberer G."/>
            <person name="Hellsten U."/>
            <person name="Mitros T."/>
            <person name="Poliakov A."/>
            <person name="Schmutz J."/>
            <person name="Spannagl M."/>
            <person name="Tang H."/>
            <person name="Wang X."/>
            <person name="Wicker T."/>
            <person name="Bharti A.K."/>
            <person name="Chapman J."/>
            <person name="Feltus F.A."/>
            <person name="Gowik U."/>
            <person name="Grigoriev I.V."/>
            <person name="Lyons E."/>
            <person name="Maher C.A."/>
            <person name="Martis M."/>
            <person name="Narechania A."/>
            <person name="Otillar R.P."/>
            <person name="Penning B.W."/>
            <person name="Salamov A.A."/>
            <person name="Wang Y."/>
            <person name="Zhang L."/>
            <person name="Carpita N.C."/>
            <person name="Freeling M."/>
            <person name="Gingle A.R."/>
            <person name="Hash C.T."/>
            <person name="Keller B."/>
            <person name="Klein P."/>
            <person name="Kresovich S."/>
            <person name="McCann M.C."/>
            <person name="Ming R."/>
            <person name="Peterson D.G."/>
            <person name="Mehboob-ur-Rahman"/>
            <person name="Ware D."/>
            <person name="Westhoff P."/>
            <person name="Mayer K.F."/>
            <person name="Messing J."/>
            <person name="Rokhsar D.S."/>
        </authorList>
    </citation>
    <scope>NUCLEOTIDE SEQUENCE [LARGE SCALE GENOMIC DNA]</scope>
    <source>
        <strain evidence="5">cv. BTx623</strain>
    </source>
</reference>
<protein>
    <submittedName>
        <fullName evidence="4">Uncharacterized protein</fullName>
    </submittedName>
</protein>
<evidence type="ECO:0000256" key="2">
    <source>
        <dbReference type="ARBA" id="ARBA00022833"/>
    </source>
</evidence>
<organism evidence="4 5">
    <name type="scientific">Sorghum bicolor</name>
    <name type="common">Sorghum</name>
    <name type="synonym">Sorghum vulgare</name>
    <dbReference type="NCBI Taxonomy" id="4558"/>
    <lineage>
        <taxon>Eukaryota</taxon>
        <taxon>Viridiplantae</taxon>
        <taxon>Streptophyta</taxon>
        <taxon>Embryophyta</taxon>
        <taxon>Tracheophyta</taxon>
        <taxon>Spermatophyta</taxon>
        <taxon>Magnoliopsida</taxon>
        <taxon>Liliopsida</taxon>
        <taxon>Poales</taxon>
        <taxon>Poaceae</taxon>
        <taxon>PACMAD clade</taxon>
        <taxon>Panicoideae</taxon>
        <taxon>Andropogonodae</taxon>
        <taxon>Andropogoneae</taxon>
        <taxon>Sorghinae</taxon>
        <taxon>Sorghum</taxon>
    </lineage>
</organism>
<accession>A0A1Z5RFT8</accession>
<dbReference type="AlphaFoldDB" id="A0A1Z5RFT8"/>
<dbReference type="STRING" id="4558.A0A1Z5RFT8"/>
<keyword evidence="1" id="KW-0479">Metal-binding</keyword>
<evidence type="ECO:0000256" key="1">
    <source>
        <dbReference type="ARBA" id="ARBA00022723"/>
    </source>
</evidence>
<keyword evidence="2" id="KW-0862">Zinc</keyword>
<dbReference type="Gramene" id="OQU82371">
    <property type="protein sequence ID" value="OQU82371"/>
    <property type="gene ID" value="SORBI_3006G221850"/>
</dbReference>
<evidence type="ECO:0000313" key="5">
    <source>
        <dbReference type="Proteomes" id="UP000000768"/>
    </source>
</evidence>
<keyword evidence="3" id="KW-0560">Oxidoreductase</keyword>
<dbReference type="GO" id="GO:0016616">
    <property type="term" value="F:oxidoreductase activity, acting on the CH-OH group of donors, NAD or NADP as acceptor"/>
    <property type="evidence" value="ECO:0007669"/>
    <property type="project" value="InterPro"/>
</dbReference>
<dbReference type="PANTHER" id="PTHR42683">
    <property type="entry name" value="ALDEHYDE REDUCTASE"/>
    <property type="match status" value="1"/>
</dbReference>
<dbReference type="Gene3D" id="3.90.180.10">
    <property type="entry name" value="Medium-chain alcohol dehydrogenases, catalytic domain"/>
    <property type="match status" value="1"/>
</dbReference>
<name>A0A1Z5RFT8_SORBI</name>
<reference evidence="5" key="2">
    <citation type="journal article" date="2018" name="Plant J.">
        <title>The Sorghum bicolor reference genome: improved assembly, gene annotations, a transcriptome atlas, and signatures of genome organization.</title>
        <authorList>
            <person name="McCormick R.F."/>
            <person name="Truong S.K."/>
            <person name="Sreedasyam A."/>
            <person name="Jenkins J."/>
            <person name="Shu S."/>
            <person name="Sims D."/>
            <person name="Kennedy M."/>
            <person name="Amirebrahimi M."/>
            <person name="Weers B.D."/>
            <person name="McKinley B."/>
            <person name="Mattison A."/>
            <person name="Morishige D.T."/>
            <person name="Grimwood J."/>
            <person name="Schmutz J."/>
            <person name="Mullet J.E."/>
        </authorList>
    </citation>
    <scope>NUCLEOTIDE SEQUENCE [LARGE SCALE GENOMIC DNA]</scope>
    <source>
        <strain evidence="5">cv. BTx623</strain>
    </source>
</reference>
<proteinExistence type="predicted"/>
<dbReference type="InterPro" id="IPR047109">
    <property type="entry name" value="CAD-like"/>
</dbReference>
<evidence type="ECO:0000313" key="4">
    <source>
        <dbReference type="EMBL" id="OQU82371.1"/>
    </source>
</evidence>
<dbReference type="Proteomes" id="UP000000768">
    <property type="component" value="Chromosome 6"/>
</dbReference>
<sequence length="76" mass="8357">MATAMLGRREILLGFSHHTSSTAASRWSTLSGSMVGGTKGIQEMVNFCAENKIYLEIEIIKMDYINEALARPVNGH</sequence>
<dbReference type="Gene3D" id="3.40.50.720">
    <property type="entry name" value="NAD(P)-binding Rossmann-like Domain"/>
    <property type="match status" value="1"/>
</dbReference>
<keyword evidence="5" id="KW-1185">Reference proteome</keyword>